<organism evidence="1">
    <name type="scientific">marine sediment metagenome</name>
    <dbReference type="NCBI Taxonomy" id="412755"/>
    <lineage>
        <taxon>unclassified sequences</taxon>
        <taxon>metagenomes</taxon>
        <taxon>ecological metagenomes</taxon>
    </lineage>
</organism>
<accession>A0A0F9NX27</accession>
<comment type="caution">
    <text evidence="1">The sequence shown here is derived from an EMBL/GenBank/DDBJ whole genome shotgun (WGS) entry which is preliminary data.</text>
</comment>
<dbReference type="AlphaFoldDB" id="A0A0F9NX27"/>
<gene>
    <name evidence="1" type="ORF">LCGC14_1285650</name>
</gene>
<name>A0A0F9NX27_9ZZZZ</name>
<sequence length="234" mass="25991">MVQQFKPSIDRPTGGESPLLRFKGILTNYTPEEKTSQQDQSKYMIISFNFTDVEVLDSTEPYPFPIAIIKIGYKPPKDSRGGTKWDAFSTSLRKLSPENPDLDVLVGQRQEWAVSPFKIRSPLTDDEGNPQVDGNGRPVWGDVDVPCWKVVSVDGLGSAEEKDADFNAFLVNLADGKTEPKFYEAALTDSNVTSRPNIVEAITDRKLLVTLMEMNLLTRDAEGILHKVTAETPA</sequence>
<protein>
    <submittedName>
        <fullName evidence="1">Uncharacterized protein</fullName>
    </submittedName>
</protein>
<dbReference type="EMBL" id="LAZR01007357">
    <property type="protein sequence ID" value="KKM85782.1"/>
    <property type="molecule type" value="Genomic_DNA"/>
</dbReference>
<evidence type="ECO:0000313" key="1">
    <source>
        <dbReference type="EMBL" id="KKM85782.1"/>
    </source>
</evidence>
<reference evidence="1" key="1">
    <citation type="journal article" date="2015" name="Nature">
        <title>Complex archaea that bridge the gap between prokaryotes and eukaryotes.</title>
        <authorList>
            <person name="Spang A."/>
            <person name="Saw J.H."/>
            <person name="Jorgensen S.L."/>
            <person name="Zaremba-Niedzwiedzka K."/>
            <person name="Martijn J."/>
            <person name="Lind A.E."/>
            <person name="van Eijk R."/>
            <person name="Schleper C."/>
            <person name="Guy L."/>
            <person name="Ettema T.J."/>
        </authorList>
    </citation>
    <scope>NUCLEOTIDE SEQUENCE</scope>
</reference>
<proteinExistence type="predicted"/>